<gene>
    <name evidence="1" type="ORF">V5799_012636</name>
</gene>
<proteinExistence type="predicted"/>
<organism evidence="1 2">
    <name type="scientific">Amblyomma americanum</name>
    <name type="common">Lone star tick</name>
    <dbReference type="NCBI Taxonomy" id="6943"/>
    <lineage>
        <taxon>Eukaryota</taxon>
        <taxon>Metazoa</taxon>
        <taxon>Ecdysozoa</taxon>
        <taxon>Arthropoda</taxon>
        <taxon>Chelicerata</taxon>
        <taxon>Arachnida</taxon>
        <taxon>Acari</taxon>
        <taxon>Parasitiformes</taxon>
        <taxon>Ixodida</taxon>
        <taxon>Ixodoidea</taxon>
        <taxon>Ixodidae</taxon>
        <taxon>Amblyomminae</taxon>
        <taxon>Amblyomma</taxon>
    </lineage>
</organism>
<sequence>MASDTFVFLTSQLQLCKVKYQERDVTFGIAVYDVDYDDYDNECGSINKFGENSRLKALRKIVDYCKNLGGQMFNEASCTSAVVPPSRYILQNKR</sequence>
<reference evidence="1 2" key="1">
    <citation type="journal article" date="2023" name="Arcadia Sci">
        <title>De novo assembly of a long-read Amblyomma americanum tick genome.</title>
        <authorList>
            <person name="Chou S."/>
            <person name="Poskanzer K.E."/>
            <person name="Rollins M."/>
            <person name="Thuy-Boun P.S."/>
        </authorList>
    </citation>
    <scope>NUCLEOTIDE SEQUENCE [LARGE SCALE GENOMIC DNA]</scope>
    <source>
        <strain evidence="1">F_SG_1</strain>
        <tissue evidence="1">Salivary glands</tissue>
    </source>
</reference>
<dbReference type="AlphaFoldDB" id="A0AAQ4EDM5"/>
<evidence type="ECO:0000313" key="2">
    <source>
        <dbReference type="Proteomes" id="UP001321473"/>
    </source>
</evidence>
<accession>A0AAQ4EDM5</accession>
<comment type="caution">
    <text evidence="1">The sequence shown here is derived from an EMBL/GenBank/DDBJ whole genome shotgun (WGS) entry which is preliminary data.</text>
</comment>
<protein>
    <submittedName>
        <fullName evidence="1">Uncharacterized protein</fullName>
    </submittedName>
</protein>
<keyword evidence="2" id="KW-1185">Reference proteome</keyword>
<evidence type="ECO:0000313" key="1">
    <source>
        <dbReference type="EMBL" id="KAK8772831.1"/>
    </source>
</evidence>
<name>A0AAQ4EDM5_AMBAM</name>
<dbReference type="EMBL" id="JARKHS020017730">
    <property type="protein sequence ID" value="KAK8772831.1"/>
    <property type="molecule type" value="Genomic_DNA"/>
</dbReference>
<dbReference type="Proteomes" id="UP001321473">
    <property type="component" value="Unassembled WGS sequence"/>
</dbReference>